<keyword evidence="1" id="KW-0732">Signal</keyword>
<accession>A0ABS9GSW8</accession>
<organism evidence="2 3">
    <name type="scientific">Pseudomonas salomonii</name>
    <dbReference type="NCBI Taxonomy" id="191391"/>
    <lineage>
        <taxon>Bacteria</taxon>
        <taxon>Pseudomonadati</taxon>
        <taxon>Pseudomonadota</taxon>
        <taxon>Gammaproteobacteria</taxon>
        <taxon>Pseudomonadales</taxon>
        <taxon>Pseudomonadaceae</taxon>
        <taxon>Pseudomonas</taxon>
    </lineage>
</organism>
<evidence type="ECO:0000256" key="1">
    <source>
        <dbReference type="SAM" id="SignalP"/>
    </source>
</evidence>
<feature type="chain" id="PRO_5045640822" evidence="1">
    <location>
        <begin position="27"/>
        <end position="48"/>
    </location>
</feature>
<gene>
    <name evidence="2" type="ORF">GIV68_29130</name>
</gene>
<sequence length="48" mass="5095">MRSTFLPLALPVSLIFLLAACGHEEAAQTTIRPAMVVQPQPSALAMDS</sequence>
<reference evidence="2 3" key="1">
    <citation type="submission" date="2019-11" db="EMBL/GenBank/DDBJ databases">
        <title>Epiphytic Pseudomonas syringae from cherry orchards.</title>
        <authorList>
            <person name="Hulin M.T."/>
        </authorList>
    </citation>
    <scope>NUCLEOTIDE SEQUENCE [LARGE SCALE GENOMIC DNA]</scope>
    <source>
        <strain evidence="2 3">PA-3-2A</strain>
    </source>
</reference>
<dbReference type="EMBL" id="WKAT01000135">
    <property type="protein sequence ID" value="MCF5548813.1"/>
    <property type="molecule type" value="Genomic_DNA"/>
</dbReference>
<feature type="signal peptide" evidence="1">
    <location>
        <begin position="1"/>
        <end position="26"/>
    </location>
</feature>
<name>A0ABS9GSW8_9PSED</name>
<protein>
    <submittedName>
        <fullName evidence="2">Efflux RND transporter periplasmic adaptor subunit</fullName>
    </submittedName>
</protein>
<evidence type="ECO:0000313" key="3">
    <source>
        <dbReference type="Proteomes" id="UP000814158"/>
    </source>
</evidence>
<feature type="non-terminal residue" evidence="2">
    <location>
        <position position="48"/>
    </location>
</feature>
<comment type="caution">
    <text evidence="2">The sequence shown here is derived from an EMBL/GenBank/DDBJ whole genome shotgun (WGS) entry which is preliminary data.</text>
</comment>
<keyword evidence="3" id="KW-1185">Reference proteome</keyword>
<dbReference type="Proteomes" id="UP000814158">
    <property type="component" value="Unassembled WGS sequence"/>
</dbReference>
<dbReference type="PROSITE" id="PS51257">
    <property type="entry name" value="PROKAR_LIPOPROTEIN"/>
    <property type="match status" value="1"/>
</dbReference>
<evidence type="ECO:0000313" key="2">
    <source>
        <dbReference type="EMBL" id="MCF5548813.1"/>
    </source>
</evidence>
<proteinExistence type="predicted"/>